<gene>
    <name evidence="3" type="ORF">G3M56_004520</name>
</gene>
<dbReference type="InterPro" id="IPR004555">
    <property type="entry name" value="G6PDH_assembly_OpcA"/>
</dbReference>
<accession>A0A6B3LDG6</accession>
<dbReference type="RefSeq" id="WP_164364569.1">
    <property type="nucleotide sequence ID" value="NZ_CP066776.1"/>
</dbReference>
<name>A0A6B3LDG6_9BACT</name>
<feature type="domain" description="Glucose-6-phosphate dehydrogenase assembly protein OpcA N-terminal" evidence="1">
    <location>
        <begin position="61"/>
        <end position="167"/>
    </location>
</feature>
<proteinExistence type="predicted"/>
<dbReference type="KEGG" id="soa:G3M56_004520"/>
<dbReference type="Pfam" id="PF10128">
    <property type="entry name" value="OpcA_G6PD_assem"/>
    <property type="match status" value="1"/>
</dbReference>
<organism evidence="3 4">
    <name type="scientific">Sulfuriroseicoccus oceanibius</name>
    <dbReference type="NCBI Taxonomy" id="2707525"/>
    <lineage>
        <taxon>Bacteria</taxon>
        <taxon>Pseudomonadati</taxon>
        <taxon>Verrucomicrobiota</taxon>
        <taxon>Verrucomicrobiia</taxon>
        <taxon>Verrucomicrobiales</taxon>
        <taxon>Verrucomicrobiaceae</taxon>
        <taxon>Sulfuriroseicoccus</taxon>
    </lineage>
</organism>
<dbReference type="InterPro" id="IPR046802">
    <property type="entry name" value="OpcA_G6PD_C"/>
</dbReference>
<dbReference type="PANTHER" id="PTHR38658">
    <property type="entry name" value="OXPP CYCLE PROTEIN OPCA-RELATED"/>
    <property type="match status" value="1"/>
</dbReference>
<dbReference type="Proteomes" id="UP000475117">
    <property type="component" value="Chromosome"/>
</dbReference>
<evidence type="ECO:0000259" key="2">
    <source>
        <dbReference type="Pfam" id="PF20171"/>
    </source>
</evidence>
<evidence type="ECO:0000313" key="3">
    <source>
        <dbReference type="EMBL" id="QQL45852.1"/>
    </source>
</evidence>
<reference evidence="3 4" key="1">
    <citation type="submission" date="2020-12" db="EMBL/GenBank/DDBJ databases">
        <title>Sulforoseuscoccus oceanibium gen. nov., sp. nov., a representative of the phylum Verrucomicrobia with special cytoplasmic membrane, and proposal of Sulforoseuscoccusaceae fam. nov.</title>
        <authorList>
            <person name="Xi F."/>
        </authorList>
    </citation>
    <scope>NUCLEOTIDE SEQUENCE [LARGE SCALE GENOMIC DNA]</scope>
    <source>
        <strain evidence="3 4">T37</strain>
    </source>
</reference>
<feature type="domain" description="Glucose-6-phosphate dehydrogenase assembly protein OpcA C-terminal" evidence="2">
    <location>
        <begin position="191"/>
        <end position="349"/>
    </location>
</feature>
<dbReference type="AlphaFoldDB" id="A0A6B3LDG6"/>
<dbReference type="EMBL" id="CP066776">
    <property type="protein sequence ID" value="QQL45852.1"/>
    <property type="molecule type" value="Genomic_DNA"/>
</dbReference>
<dbReference type="PANTHER" id="PTHR38658:SF1">
    <property type="entry name" value="OXPP CYCLE PROTEIN OPCA-RELATED"/>
    <property type="match status" value="1"/>
</dbReference>
<protein>
    <submittedName>
        <fullName evidence="3">Glucose-6-phosphate dehydrogenase assembly protein OpcA</fullName>
    </submittedName>
</protein>
<evidence type="ECO:0000313" key="4">
    <source>
        <dbReference type="Proteomes" id="UP000475117"/>
    </source>
</evidence>
<evidence type="ECO:0000259" key="1">
    <source>
        <dbReference type="Pfam" id="PF10128"/>
    </source>
</evidence>
<dbReference type="Pfam" id="PF20171">
    <property type="entry name" value="OpcA_G6PD_C"/>
    <property type="match status" value="1"/>
</dbReference>
<keyword evidence="4" id="KW-1185">Reference proteome</keyword>
<sequence length="375" mass="41716">MTTSTQATSSLGLSVPVTDVEQALRSLWEEDQANTKASLINFAIFSENPNALERNSEWIRQITSENACRAILVDADFNEEEDQSVEAWVTAHCHLQGAKQSVCSEQVAFRLRGRMLGRMRNIILAHLLSDLPLIFWWQGRLSNSPAWRTKLYQQVDRLIVDSKSWGKGSALADELDILADAAEERGDALIITDLNWTRVLPFRNAIIALFDDTRFLARVDQIQALEISGNLEAPGAMLGLAAWVATSLKWTLTEPRADGATFTAADGSKRTLKLNQATNGELNIEHFRMEFEDGAIEVTYSDDSHTHLQVDAAIADIRDHDLTPIGKSSCADLVMIQLARATRDDIYRSILPMFRQLARGKAITWGTTSEGVSDK</sequence>
<dbReference type="InterPro" id="IPR046801">
    <property type="entry name" value="OpcA_G6PD_N"/>
</dbReference>